<keyword evidence="6" id="KW-1185">Reference proteome</keyword>
<dbReference type="PIRSF" id="PIRSF000709">
    <property type="entry name" value="6PFK_2-Ptase"/>
    <property type="match status" value="1"/>
</dbReference>
<dbReference type="PANTHER" id="PTHR48100:SF15">
    <property type="entry name" value="SEDOHEPTULOSE 1,7-BISPHOSPHATASE"/>
    <property type="match status" value="1"/>
</dbReference>
<feature type="active site" description="Proton donor/acceptor" evidence="1">
    <location>
        <position position="89"/>
    </location>
</feature>
<dbReference type="InterPro" id="IPR050275">
    <property type="entry name" value="PGM_Phosphatase"/>
</dbReference>
<feature type="binding site" evidence="2">
    <location>
        <begin position="25"/>
        <end position="26"/>
    </location>
    <ligand>
        <name>substrate</name>
    </ligand>
</feature>
<evidence type="ECO:0000256" key="1">
    <source>
        <dbReference type="PIRSR" id="PIRSR613078-1"/>
    </source>
</evidence>
<dbReference type="Pfam" id="PF00300">
    <property type="entry name" value="His_Phos_1"/>
    <property type="match status" value="1"/>
</dbReference>
<evidence type="ECO:0000313" key="5">
    <source>
        <dbReference type="EMBL" id="SDD69747.1"/>
    </source>
</evidence>
<dbReference type="SMART" id="SM00855">
    <property type="entry name" value="PGAM"/>
    <property type="match status" value="1"/>
</dbReference>
<name>A0A1G6WX30_9MICO</name>
<feature type="binding site" evidence="2">
    <location>
        <position position="68"/>
    </location>
    <ligand>
        <name>substrate</name>
    </ligand>
</feature>
<feature type="region of interest" description="Disordered" evidence="4">
    <location>
        <begin position="118"/>
        <end position="144"/>
    </location>
</feature>
<feature type="site" description="Transition state stabilizer" evidence="3">
    <location>
        <position position="174"/>
    </location>
</feature>
<dbReference type="CDD" id="cd07067">
    <property type="entry name" value="HP_PGM_like"/>
    <property type="match status" value="1"/>
</dbReference>
<dbReference type="AlphaFoldDB" id="A0A1G6WX30"/>
<dbReference type="RefSeq" id="WP_093186273.1">
    <property type="nucleotide sequence ID" value="NZ_FMYH01000010.1"/>
</dbReference>
<dbReference type="SUPFAM" id="SSF53254">
    <property type="entry name" value="Phosphoglycerate mutase-like"/>
    <property type="match status" value="1"/>
</dbReference>
<evidence type="ECO:0000256" key="4">
    <source>
        <dbReference type="SAM" id="MobiDB-lite"/>
    </source>
</evidence>
<feature type="binding site" evidence="2">
    <location>
        <begin position="89"/>
        <end position="92"/>
    </location>
    <ligand>
        <name>substrate</name>
    </ligand>
</feature>
<proteinExistence type="predicted"/>
<dbReference type="InterPro" id="IPR029033">
    <property type="entry name" value="His_PPase_superfam"/>
</dbReference>
<evidence type="ECO:0000256" key="2">
    <source>
        <dbReference type="PIRSR" id="PIRSR613078-2"/>
    </source>
</evidence>
<dbReference type="STRING" id="1814289.SAMN05216410_0013"/>
<dbReference type="PANTHER" id="PTHR48100">
    <property type="entry name" value="BROAD-SPECIFICITY PHOSPHATASE YOR283W-RELATED"/>
    <property type="match status" value="1"/>
</dbReference>
<reference evidence="5 6" key="1">
    <citation type="submission" date="2016-09" db="EMBL/GenBank/DDBJ databases">
        <authorList>
            <person name="Capua I."/>
            <person name="De Benedictis P."/>
            <person name="Joannis T."/>
            <person name="Lombin L.H."/>
            <person name="Cattoli G."/>
        </authorList>
    </citation>
    <scope>NUCLEOTIDE SEQUENCE [LARGE SCALE GENOMIC DNA]</scope>
    <source>
        <strain evidence="5 6">ISLP-3</strain>
    </source>
</reference>
<gene>
    <name evidence="5" type="ORF">SAMN05216410_0013</name>
</gene>
<evidence type="ECO:0000313" key="6">
    <source>
        <dbReference type="Proteomes" id="UP000199039"/>
    </source>
</evidence>
<feature type="active site" description="Tele-phosphohistidine intermediate" evidence="1">
    <location>
        <position position="13"/>
    </location>
</feature>
<organism evidence="5 6">
    <name type="scientific">Sanguibacter gelidistatuariae</name>
    <dbReference type="NCBI Taxonomy" id="1814289"/>
    <lineage>
        <taxon>Bacteria</taxon>
        <taxon>Bacillati</taxon>
        <taxon>Actinomycetota</taxon>
        <taxon>Actinomycetes</taxon>
        <taxon>Micrococcales</taxon>
        <taxon>Sanguibacteraceae</taxon>
        <taxon>Sanguibacter</taxon>
    </lineage>
</organism>
<accession>A0A1G6WX30</accession>
<protein>
    <submittedName>
        <fullName evidence="5">Probable phosphoglycerate mutase</fullName>
    </submittedName>
</protein>
<dbReference type="InterPro" id="IPR013078">
    <property type="entry name" value="His_Pase_superF_clade-1"/>
</dbReference>
<dbReference type="GO" id="GO:0070297">
    <property type="term" value="P:regulation of phosphorelay signal transduction system"/>
    <property type="evidence" value="ECO:0007669"/>
    <property type="project" value="TreeGrafter"/>
</dbReference>
<dbReference type="EMBL" id="FMYH01000010">
    <property type="protein sequence ID" value="SDD69747.1"/>
    <property type="molecule type" value="Genomic_DNA"/>
</dbReference>
<sequence length="225" mass="24062">MATLTPQLVLLRHGETEWSRSGQHTGRTDLSLTSDGEAQAVAAGRFITRHTSLRGRPFAQIRTSPLVRAQRTAELAGFPGAQLDANLMEWDYGQVEGRTSLEVSDDVGHDWQIFRDGVRDGASPRAGAPAPPTSSTSPTSPGETLADVATRATRVIDDVAEVLDGGGDVLLVAHGHLLRVLGALWLGLNPTYGARLVLGTAATCLLGTEHDQRILDGWNLRSWGL</sequence>
<dbReference type="GO" id="GO:0101006">
    <property type="term" value="F:protein histidine phosphatase activity"/>
    <property type="evidence" value="ECO:0007669"/>
    <property type="project" value="TreeGrafter"/>
</dbReference>
<dbReference type="OrthoDB" id="4697614at2"/>
<dbReference type="Gene3D" id="3.40.50.1240">
    <property type="entry name" value="Phosphoglycerate mutase-like"/>
    <property type="match status" value="1"/>
</dbReference>
<dbReference type="Proteomes" id="UP000199039">
    <property type="component" value="Unassembled WGS sequence"/>
</dbReference>
<feature type="compositionally biased region" description="Low complexity" evidence="4">
    <location>
        <begin position="121"/>
        <end position="142"/>
    </location>
</feature>
<evidence type="ECO:0000256" key="3">
    <source>
        <dbReference type="PIRSR" id="PIRSR613078-3"/>
    </source>
</evidence>